<dbReference type="Gene3D" id="3.40.960.10">
    <property type="entry name" value="VSR Endonuclease"/>
    <property type="match status" value="1"/>
</dbReference>
<evidence type="ECO:0000313" key="9">
    <source>
        <dbReference type="EMBL" id="AGW13797.1"/>
    </source>
</evidence>
<dbReference type="SUPFAM" id="SSF52980">
    <property type="entry name" value="Restriction endonuclease-like"/>
    <property type="match status" value="1"/>
</dbReference>
<evidence type="ECO:0000256" key="5">
    <source>
        <dbReference type="ARBA" id="ARBA00023204"/>
    </source>
</evidence>
<evidence type="ECO:0000256" key="7">
    <source>
        <dbReference type="SAM" id="MobiDB-lite"/>
    </source>
</evidence>
<keyword evidence="4" id="KW-0378">Hydrolase</keyword>
<dbReference type="Pfam" id="PF03852">
    <property type="entry name" value="Vsr"/>
    <property type="match status" value="1"/>
</dbReference>
<evidence type="ECO:0000256" key="4">
    <source>
        <dbReference type="ARBA" id="ARBA00022801"/>
    </source>
</evidence>
<feature type="region of interest" description="Disordered" evidence="7">
    <location>
        <begin position="1"/>
        <end position="37"/>
    </location>
</feature>
<keyword evidence="3" id="KW-0227">DNA damage</keyword>
<dbReference type="STRING" id="1121448.DGI_2026"/>
<keyword evidence="1" id="KW-0540">Nuclease</keyword>
<feature type="domain" description="DUF559" evidence="8">
    <location>
        <begin position="120"/>
        <end position="162"/>
    </location>
</feature>
<dbReference type="NCBIfam" id="TIGR00632">
    <property type="entry name" value="vsr"/>
    <property type="match status" value="1"/>
</dbReference>
<dbReference type="AlphaFoldDB" id="T2GD08"/>
<protein>
    <submittedName>
        <fullName evidence="9">Putative DNA mismatch endonuclease Vsr</fullName>
    </submittedName>
</protein>
<dbReference type="InterPro" id="IPR007569">
    <property type="entry name" value="DUF559"/>
</dbReference>
<dbReference type="EMBL" id="CP006585">
    <property type="protein sequence ID" value="AGW13797.1"/>
    <property type="molecule type" value="Genomic_DNA"/>
</dbReference>
<dbReference type="InterPro" id="IPR011335">
    <property type="entry name" value="Restrct_endonuc-II-like"/>
</dbReference>
<gene>
    <name evidence="9" type="ORF">DGI_2026</name>
</gene>
<dbReference type="Pfam" id="PF04480">
    <property type="entry name" value="DUF559"/>
    <property type="match status" value="1"/>
</dbReference>
<dbReference type="eggNOG" id="COG3727">
    <property type="taxonomic scope" value="Bacteria"/>
</dbReference>
<sequence>MQGGNGHDTANGPDHGDHRHDQESQGQGRARTDVLTREQRRRCMAAIKGKNTRPERMLRQRLWRMGYRYRIGHGLPGRPDIVFPSRRVVVFVDGCFWHRCPEHYRPPKTNQPFWEAKIQRNVDRDALINAQLAVAGWQVIRVWEHELRQDAEAVAARIAAVLEREATCRPSSDH</sequence>
<dbReference type="HOGENOM" id="CLU_111913_2_0_7"/>
<feature type="compositionally biased region" description="Basic and acidic residues" evidence="7">
    <location>
        <begin position="14"/>
        <end position="23"/>
    </location>
</feature>
<dbReference type="OrthoDB" id="9801520at2"/>
<accession>T2GD08</accession>
<dbReference type="REBASE" id="71546">
    <property type="entry name" value="V.Dgi1382ORF2028P"/>
</dbReference>
<evidence type="ECO:0000313" key="10">
    <source>
        <dbReference type="Proteomes" id="UP000016587"/>
    </source>
</evidence>
<evidence type="ECO:0000256" key="6">
    <source>
        <dbReference type="ARBA" id="ARBA00029466"/>
    </source>
</evidence>
<reference evidence="10" key="2">
    <citation type="submission" date="2013-07" db="EMBL/GenBank/DDBJ databases">
        <authorList>
            <person name="Morais-Silva F.O."/>
            <person name="Rezende A.M."/>
            <person name="Pimentel C."/>
            <person name="Resende D.M."/>
            <person name="Santos C.I."/>
            <person name="Clemente C."/>
            <person name="de Oliveira L.M."/>
            <person name="da Silva S.M."/>
            <person name="Costa D.A."/>
            <person name="Varela-Raposo A."/>
            <person name="Horacio E.C.A."/>
            <person name="Matos M."/>
            <person name="Flores O."/>
            <person name="Ruiz J.C."/>
            <person name="Rodrigues-Pousada C."/>
        </authorList>
    </citation>
    <scope>NUCLEOTIDE SEQUENCE [LARGE SCALE GENOMIC DNA]</scope>
    <source>
        <strain evidence="10">ATCC 19364 / DSM 1382 / NCIMB 9332 / VKM B-1759</strain>
    </source>
</reference>
<dbReference type="GO" id="GO:0016787">
    <property type="term" value="F:hydrolase activity"/>
    <property type="evidence" value="ECO:0007669"/>
    <property type="project" value="UniProtKB-KW"/>
</dbReference>
<dbReference type="GO" id="GO:0006298">
    <property type="term" value="P:mismatch repair"/>
    <property type="evidence" value="ECO:0007669"/>
    <property type="project" value="InterPro"/>
</dbReference>
<dbReference type="CDD" id="cd00221">
    <property type="entry name" value="Vsr"/>
    <property type="match status" value="1"/>
</dbReference>
<name>T2GD08_MEGG1</name>
<keyword evidence="2 9" id="KW-0255">Endonuclease</keyword>
<proteinExistence type="inferred from homology"/>
<evidence type="ECO:0000256" key="2">
    <source>
        <dbReference type="ARBA" id="ARBA00022759"/>
    </source>
</evidence>
<dbReference type="Proteomes" id="UP000016587">
    <property type="component" value="Chromosome"/>
</dbReference>
<dbReference type="InterPro" id="IPR004603">
    <property type="entry name" value="DNA_mismatch_endonuc_vsr"/>
</dbReference>
<keyword evidence="10" id="KW-1185">Reference proteome</keyword>
<evidence type="ECO:0000256" key="3">
    <source>
        <dbReference type="ARBA" id="ARBA00022763"/>
    </source>
</evidence>
<keyword evidence="5" id="KW-0234">DNA repair</keyword>
<comment type="similarity">
    <text evidence="6">Belongs to the Vsr family.</text>
</comment>
<evidence type="ECO:0000256" key="1">
    <source>
        <dbReference type="ARBA" id="ARBA00022722"/>
    </source>
</evidence>
<dbReference type="KEGG" id="dgg:DGI_2026"/>
<evidence type="ECO:0000259" key="8">
    <source>
        <dbReference type="Pfam" id="PF04480"/>
    </source>
</evidence>
<dbReference type="RefSeq" id="WP_021760695.1">
    <property type="nucleotide sequence ID" value="NC_022444.1"/>
</dbReference>
<reference evidence="9 10" key="1">
    <citation type="journal article" date="2013" name="J. Bacteriol.">
        <title>Roles of HynAB and Ech, the only two hydrogenases found in the model sulfate reducer Desulfovibrio gigas.</title>
        <authorList>
            <person name="Morais-Silva F.O."/>
            <person name="Santos C.I."/>
            <person name="Rodrigues R."/>
            <person name="Pereira I.A."/>
            <person name="Rodrigues-Pousada C."/>
        </authorList>
    </citation>
    <scope>NUCLEOTIDE SEQUENCE [LARGE SCALE GENOMIC DNA]</scope>
    <source>
        <strain evidence="10">ATCC 19364 / DSM 1382 / NCIMB 9332 / VKM B-1759</strain>
    </source>
</reference>
<dbReference type="PATRIC" id="fig|1121448.10.peg.1981"/>
<organism evidence="9 10">
    <name type="scientific">Megalodesulfovibrio gigas (strain ATCC 19364 / DSM 1382 / NCIMB 9332 / VKM B-1759)</name>
    <name type="common">Desulfovibrio gigas</name>
    <dbReference type="NCBI Taxonomy" id="1121448"/>
    <lineage>
        <taxon>Bacteria</taxon>
        <taxon>Pseudomonadati</taxon>
        <taxon>Thermodesulfobacteriota</taxon>
        <taxon>Desulfovibrionia</taxon>
        <taxon>Desulfovibrionales</taxon>
        <taxon>Desulfovibrionaceae</taxon>
        <taxon>Megalodesulfovibrio</taxon>
    </lineage>
</organism>
<dbReference type="GO" id="GO:0004519">
    <property type="term" value="F:endonuclease activity"/>
    <property type="evidence" value="ECO:0007669"/>
    <property type="project" value="UniProtKB-KW"/>
</dbReference>